<evidence type="ECO:0000259" key="2">
    <source>
        <dbReference type="Pfam" id="PF00496"/>
    </source>
</evidence>
<comment type="caution">
    <text evidence="3">The sequence shown here is derived from an EMBL/GenBank/DDBJ whole genome shotgun (WGS) entry which is preliminary data.</text>
</comment>
<evidence type="ECO:0000313" key="3">
    <source>
        <dbReference type="EMBL" id="TWG24864.1"/>
    </source>
</evidence>
<dbReference type="Pfam" id="PF00496">
    <property type="entry name" value="SBP_bac_5"/>
    <property type="match status" value="1"/>
</dbReference>
<dbReference type="CDD" id="cd08509">
    <property type="entry name" value="PBP2_TmCBP_oligosaccharides_like"/>
    <property type="match status" value="1"/>
</dbReference>
<dbReference type="GO" id="GO:0043190">
    <property type="term" value="C:ATP-binding cassette (ABC) transporter complex"/>
    <property type="evidence" value="ECO:0007669"/>
    <property type="project" value="InterPro"/>
</dbReference>
<evidence type="ECO:0000313" key="4">
    <source>
        <dbReference type="Proteomes" id="UP000320239"/>
    </source>
</evidence>
<dbReference type="SUPFAM" id="SSF53850">
    <property type="entry name" value="Periplasmic binding protein-like II"/>
    <property type="match status" value="1"/>
</dbReference>
<proteinExistence type="predicted"/>
<dbReference type="Gene3D" id="3.40.190.10">
    <property type="entry name" value="Periplasmic binding protein-like II"/>
    <property type="match status" value="1"/>
</dbReference>
<dbReference type="Gene3D" id="3.10.105.10">
    <property type="entry name" value="Dipeptide-binding Protein, Domain 3"/>
    <property type="match status" value="1"/>
</dbReference>
<feature type="region of interest" description="Disordered" evidence="1">
    <location>
        <begin position="1"/>
        <end position="22"/>
    </location>
</feature>
<evidence type="ECO:0000256" key="1">
    <source>
        <dbReference type="SAM" id="MobiDB-lite"/>
    </source>
</evidence>
<feature type="domain" description="Solute-binding protein family 5" evidence="2">
    <location>
        <begin position="104"/>
        <end position="475"/>
    </location>
</feature>
<dbReference type="InterPro" id="IPR000914">
    <property type="entry name" value="SBP_5_dom"/>
</dbReference>
<dbReference type="GO" id="GO:1904680">
    <property type="term" value="F:peptide transmembrane transporter activity"/>
    <property type="evidence" value="ECO:0007669"/>
    <property type="project" value="TreeGrafter"/>
</dbReference>
<name>A0A561WLW7_ACTTI</name>
<dbReference type="PANTHER" id="PTHR30290:SF82">
    <property type="entry name" value="ABC-TYPE DIPEPTIDE_OLIGOPEPTIDE TRANSPORT SYSTEM, PERIPLASMIC COMPONENT"/>
    <property type="match status" value="1"/>
</dbReference>
<accession>A0A561WLW7</accession>
<dbReference type="Gene3D" id="3.90.76.10">
    <property type="entry name" value="Dipeptide-binding Protein, Domain 1"/>
    <property type="match status" value="1"/>
</dbReference>
<dbReference type="GO" id="GO:0015833">
    <property type="term" value="P:peptide transport"/>
    <property type="evidence" value="ECO:0007669"/>
    <property type="project" value="TreeGrafter"/>
</dbReference>
<gene>
    <name evidence="3" type="ORF">FHX34_1021427</name>
</gene>
<dbReference type="PIRSF" id="PIRSF002741">
    <property type="entry name" value="MppA"/>
    <property type="match status" value="1"/>
</dbReference>
<sequence length="581" mass="62448">MLNPLRRRDRHPGDSHRTGRRGRLGAVVAGTAALALTAAGCSGGAGDGEKPAGNAANSSVTVFNGATGTIVENWNPFSPTFLQPTNGLIYEPLYWYNFATESTPTPMLATGYSWDAAGKVLTVTTREGVKWSDGQPFSARDVAFTFDLIRRHKAINATGLKLVSSTAEDDRTAVLTFEKPSFTDEAAVIANTPIIAEHVWSKISDPAKTTNPKPIGTGPYKLKTFTAQSYVMEKNASYWQPGKPRIQNVRYIALATADAATAALTAGQVDWMSSFLPGLEQLLKSQKNLTYVNTPTLTASIFTCAGADLGCTGPQTDPAVRQAIYHALNRDQLNKLAGGGFAETASPTLLLPQRDKNWIADPANATTPGGPDVAKANQILDAAGWVRGGAGIRAKGGQKLSLTIQTVTGWSDFISLNDAMSQQLKEVGIELKPTQLSWNEWNNNQVQGKFQLSLDSIGLNASTNPYFTYQPRYSSATTAKVGENASTSGNYARYTNDKVDAAVAAAAATNDEAVQKAQYAIVQQEIVRDLPYIPIYVNSMLTEFNTSHATGWPSNDNKYALPASWKQWDNGVVLSNLQPAE</sequence>
<dbReference type="RefSeq" id="WP_122977910.1">
    <property type="nucleotide sequence ID" value="NZ_BOMX01000133.1"/>
</dbReference>
<dbReference type="InterPro" id="IPR030678">
    <property type="entry name" value="Peptide/Ni-bd"/>
</dbReference>
<organism evidence="3 4">
    <name type="scientific">Actinoplanes teichomyceticus</name>
    <dbReference type="NCBI Taxonomy" id="1867"/>
    <lineage>
        <taxon>Bacteria</taxon>
        <taxon>Bacillati</taxon>
        <taxon>Actinomycetota</taxon>
        <taxon>Actinomycetes</taxon>
        <taxon>Micromonosporales</taxon>
        <taxon>Micromonosporaceae</taxon>
        <taxon>Actinoplanes</taxon>
    </lineage>
</organism>
<protein>
    <submittedName>
        <fullName evidence="3">Peptide/nickel transport system substrate-binding protein</fullName>
    </submittedName>
</protein>
<dbReference type="PANTHER" id="PTHR30290">
    <property type="entry name" value="PERIPLASMIC BINDING COMPONENT OF ABC TRANSPORTER"/>
    <property type="match status" value="1"/>
</dbReference>
<dbReference type="Proteomes" id="UP000320239">
    <property type="component" value="Unassembled WGS sequence"/>
</dbReference>
<reference evidence="3 4" key="1">
    <citation type="submission" date="2019-06" db="EMBL/GenBank/DDBJ databases">
        <title>Sequencing the genomes of 1000 actinobacteria strains.</title>
        <authorList>
            <person name="Klenk H.-P."/>
        </authorList>
    </citation>
    <scope>NUCLEOTIDE SEQUENCE [LARGE SCALE GENOMIC DNA]</scope>
    <source>
        <strain evidence="3 4">DSM 43866</strain>
    </source>
</reference>
<feature type="compositionally biased region" description="Basic residues" evidence="1">
    <location>
        <begin position="1"/>
        <end position="10"/>
    </location>
</feature>
<dbReference type="AlphaFoldDB" id="A0A561WLW7"/>
<dbReference type="InterPro" id="IPR039424">
    <property type="entry name" value="SBP_5"/>
</dbReference>
<dbReference type="OrthoDB" id="9764591at2"/>
<keyword evidence="4" id="KW-1185">Reference proteome</keyword>
<dbReference type="EMBL" id="VIWY01000002">
    <property type="protein sequence ID" value="TWG24864.1"/>
    <property type="molecule type" value="Genomic_DNA"/>
</dbReference>
<dbReference type="GO" id="GO:0042597">
    <property type="term" value="C:periplasmic space"/>
    <property type="evidence" value="ECO:0007669"/>
    <property type="project" value="UniProtKB-ARBA"/>
</dbReference>